<dbReference type="Proteomes" id="UP001218188">
    <property type="component" value="Unassembled WGS sequence"/>
</dbReference>
<keyword evidence="1" id="KW-0472">Membrane</keyword>
<accession>A0AAD6SMP3</accession>
<proteinExistence type="predicted"/>
<keyword evidence="1" id="KW-1133">Transmembrane helix</keyword>
<comment type="caution">
    <text evidence="2">The sequence shown here is derived from an EMBL/GenBank/DDBJ whole genome shotgun (WGS) entry which is preliminary data.</text>
</comment>
<feature type="transmembrane region" description="Helical" evidence="1">
    <location>
        <begin position="74"/>
        <end position="94"/>
    </location>
</feature>
<sequence>TTTLIFLYLANAAFPVNSRFYDSKSSLENGKSSTEWLTAKNIEECDCQPPKPDVSSCSPVSLSSSTMCIESRTMFSSANTTLLCIFAFLFGQIFNDLCVPISSPVEVRIIEKVVIVNTGYSFKVIIASVLSVLVVGNVLMLLACGYPSAAKTARRCSIIILPGIASKINAQVVCESTRFPERVPKPNRARLVLANRYSRPTLCIPVVGDRIDIQGRVPTFNCAFRNLAIPSFRLEGRVLHGALRIKLNIGENEDEDQAQAVALASTHAVEYEDEAKPKFDRNSRASFLQHVAAAALLKLQFSVIEEERCCASVYAHIKPESQLNTNVGSGTWATGTDAANVDAMPRLEEENDDPQGAQKIAKIYSTQKIEVEDEDEKMESAFPVCDDAEDVPHTRNSVYGPPPLLSLLTARLSSKDSECGSNLRVSHMSLIGRLSSQISASVSTMIILGRGPVIKFKRGRGAAEAELRRFYHGPGVSIQHKSLGAFVPAAANDFS</sequence>
<feature type="non-terminal residue" evidence="2">
    <location>
        <position position="1"/>
    </location>
</feature>
<feature type="transmembrane region" description="Helical" evidence="1">
    <location>
        <begin position="124"/>
        <end position="146"/>
    </location>
</feature>
<gene>
    <name evidence="2" type="ORF">C8F04DRAFT_1368268</name>
</gene>
<dbReference type="AlphaFoldDB" id="A0AAD6SMP3"/>
<organism evidence="2 3">
    <name type="scientific">Mycena alexandri</name>
    <dbReference type="NCBI Taxonomy" id="1745969"/>
    <lineage>
        <taxon>Eukaryota</taxon>
        <taxon>Fungi</taxon>
        <taxon>Dikarya</taxon>
        <taxon>Basidiomycota</taxon>
        <taxon>Agaricomycotina</taxon>
        <taxon>Agaricomycetes</taxon>
        <taxon>Agaricomycetidae</taxon>
        <taxon>Agaricales</taxon>
        <taxon>Marasmiineae</taxon>
        <taxon>Mycenaceae</taxon>
        <taxon>Mycena</taxon>
    </lineage>
</organism>
<keyword evidence="3" id="KW-1185">Reference proteome</keyword>
<reference evidence="2" key="1">
    <citation type="submission" date="2023-03" db="EMBL/GenBank/DDBJ databases">
        <title>Massive genome expansion in bonnet fungi (Mycena s.s.) driven by repeated elements and novel gene families across ecological guilds.</title>
        <authorList>
            <consortium name="Lawrence Berkeley National Laboratory"/>
            <person name="Harder C.B."/>
            <person name="Miyauchi S."/>
            <person name="Viragh M."/>
            <person name="Kuo A."/>
            <person name="Thoen E."/>
            <person name="Andreopoulos B."/>
            <person name="Lu D."/>
            <person name="Skrede I."/>
            <person name="Drula E."/>
            <person name="Henrissat B."/>
            <person name="Morin E."/>
            <person name="Kohler A."/>
            <person name="Barry K."/>
            <person name="LaButti K."/>
            <person name="Morin E."/>
            <person name="Salamov A."/>
            <person name="Lipzen A."/>
            <person name="Mereny Z."/>
            <person name="Hegedus B."/>
            <person name="Baldrian P."/>
            <person name="Stursova M."/>
            <person name="Weitz H."/>
            <person name="Taylor A."/>
            <person name="Grigoriev I.V."/>
            <person name="Nagy L.G."/>
            <person name="Martin F."/>
            <person name="Kauserud H."/>
        </authorList>
    </citation>
    <scope>NUCLEOTIDE SEQUENCE</scope>
    <source>
        <strain evidence="2">CBHHK200</strain>
    </source>
</reference>
<name>A0AAD6SMP3_9AGAR</name>
<protein>
    <submittedName>
        <fullName evidence="2">Uncharacterized protein</fullName>
    </submittedName>
</protein>
<dbReference type="EMBL" id="JARJCM010000095">
    <property type="protein sequence ID" value="KAJ7030002.1"/>
    <property type="molecule type" value="Genomic_DNA"/>
</dbReference>
<evidence type="ECO:0000313" key="2">
    <source>
        <dbReference type="EMBL" id="KAJ7030002.1"/>
    </source>
</evidence>
<evidence type="ECO:0000256" key="1">
    <source>
        <dbReference type="SAM" id="Phobius"/>
    </source>
</evidence>
<keyword evidence="1" id="KW-0812">Transmembrane</keyword>
<evidence type="ECO:0000313" key="3">
    <source>
        <dbReference type="Proteomes" id="UP001218188"/>
    </source>
</evidence>